<feature type="transmembrane region" description="Helical" evidence="6">
    <location>
        <begin position="12"/>
        <end position="31"/>
    </location>
</feature>
<evidence type="ECO:0000313" key="8">
    <source>
        <dbReference type="Proteomes" id="UP001329915"/>
    </source>
</evidence>
<dbReference type="GO" id="GO:0016740">
    <property type="term" value="F:transferase activity"/>
    <property type="evidence" value="ECO:0007669"/>
    <property type="project" value="UniProtKB-KW"/>
</dbReference>
<protein>
    <submittedName>
        <fullName evidence="7">L,D-transpeptidase</fullName>
    </submittedName>
</protein>
<comment type="pathway">
    <text evidence="1">Cell wall biogenesis; peptidoglycan biosynthesis.</text>
</comment>
<dbReference type="Proteomes" id="UP001329915">
    <property type="component" value="Chromosome"/>
</dbReference>
<keyword evidence="6" id="KW-0472">Membrane</keyword>
<dbReference type="InterPro" id="IPR005490">
    <property type="entry name" value="LD_TPept_cat_dom"/>
</dbReference>
<proteinExistence type="predicted"/>
<dbReference type="AlphaFoldDB" id="A0AAU0UTH4"/>
<evidence type="ECO:0000256" key="5">
    <source>
        <dbReference type="ARBA" id="ARBA00023316"/>
    </source>
</evidence>
<accession>A0AAU0UTH4</accession>
<dbReference type="KEGG" id="dbc:MFMK1_003538"/>
<reference evidence="7 8" key="1">
    <citation type="submission" date="2023-04" db="EMBL/GenBank/DDBJ databases">
        <authorList>
            <person name="Hsu D."/>
        </authorList>
    </citation>
    <scope>NUCLEOTIDE SEQUENCE [LARGE SCALE GENOMIC DNA]</scope>
    <source>
        <strain evidence="7 8">MK1</strain>
    </source>
</reference>
<evidence type="ECO:0000256" key="3">
    <source>
        <dbReference type="ARBA" id="ARBA00022960"/>
    </source>
</evidence>
<evidence type="ECO:0000313" key="7">
    <source>
        <dbReference type="EMBL" id="WRO23671.1"/>
    </source>
</evidence>
<dbReference type="EMBL" id="CP121694">
    <property type="protein sequence ID" value="WRO23671.1"/>
    <property type="molecule type" value="Genomic_DNA"/>
</dbReference>
<dbReference type="RefSeq" id="WP_366923047.1">
    <property type="nucleotide sequence ID" value="NZ_CP121694.1"/>
</dbReference>
<evidence type="ECO:0000256" key="2">
    <source>
        <dbReference type="ARBA" id="ARBA00022679"/>
    </source>
</evidence>
<name>A0AAU0UTH4_9FIRM</name>
<dbReference type="InterPro" id="IPR038063">
    <property type="entry name" value="Transpep_catalytic_dom"/>
</dbReference>
<dbReference type="GO" id="GO:0008360">
    <property type="term" value="P:regulation of cell shape"/>
    <property type="evidence" value="ECO:0007669"/>
    <property type="project" value="UniProtKB-KW"/>
</dbReference>
<dbReference type="CDD" id="cd16913">
    <property type="entry name" value="YkuD_like"/>
    <property type="match status" value="1"/>
</dbReference>
<evidence type="ECO:0000256" key="4">
    <source>
        <dbReference type="ARBA" id="ARBA00022984"/>
    </source>
</evidence>
<keyword evidence="6" id="KW-0812">Transmembrane</keyword>
<keyword evidence="8" id="KW-1185">Reference proteome</keyword>
<organism evidence="7 8">
    <name type="scientific">Metallumcola ferriviriculae</name>
    <dbReference type="NCBI Taxonomy" id="3039180"/>
    <lineage>
        <taxon>Bacteria</taxon>
        <taxon>Bacillati</taxon>
        <taxon>Bacillota</taxon>
        <taxon>Clostridia</taxon>
        <taxon>Neomoorellales</taxon>
        <taxon>Desulfitibacteraceae</taxon>
        <taxon>Metallumcola</taxon>
    </lineage>
</organism>
<dbReference type="GO" id="GO:0009252">
    <property type="term" value="P:peptidoglycan biosynthetic process"/>
    <property type="evidence" value="ECO:0007669"/>
    <property type="project" value="UniProtKB-KW"/>
</dbReference>
<keyword evidence="4" id="KW-0573">Peptidoglycan synthesis</keyword>
<evidence type="ECO:0000256" key="6">
    <source>
        <dbReference type="SAM" id="Phobius"/>
    </source>
</evidence>
<sequence length="191" mass="21555">MRIYLFKVPSILRIISFLLATSLLLFILSLYPGRFSHVVAPDCNITSPSGDKTIISALAEIEMPKPLKEPMLIISMLQNTLTLSDGNIAIKTFKANFETQLRQGEYYIKEKTITLPIINRNLGSRILFVRRRDRTTAKALVAKPSNFLIHGESTLGKKVSRDSKGIILRNRDIEEIYDYIPVGTKVMVTSN</sequence>
<dbReference type="Gene3D" id="2.40.440.10">
    <property type="entry name" value="L,D-transpeptidase catalytic domain-like"/>
    <property type="match status" value="1"/>
</dbReference>
<keyword evidence="6" id="KW-1133">Transmembrane helix</keyword>
<keyword evidence="5" id="KW-0961">Cell wall biogenesis/degradation</keyword>
<gene>
    <name evidence="7" type="ORF">MFMK1_003538</name>
</gene>
<dbReference type="SUPFAM" id="SSF141523">
    <property type="entry name" value="L,D-transpeptidase catalytic domain-like"/>
    <property type="match status" value="1"/>
</dbReference>
<dbReference type="GO" id="GO:0071555">
    <property type="term" value="P:cell wall organization"/>
    <property type="evidence" value="ECO:0007669"/>
    <property type="project" value="UniProtKB-KW"/>
</dbReference>
<keyword evidence="3" id="KW-0133">Cell shape</keyword>
<evidence type="ECO:0000256" key="1">
    <source>
        <dbReference type="ARBA" id="ARBA00004752"/>
    </source>
</evidence>
<keyword evidence="2" id="KW-0808">Transferase</keyword>